<gene>
    <name evidence="1" type="ORF">RGQ15_16610</name>
</gene>
<organism evidence="1 2">
    <name type="scientific">Paracoccus aurantius</name>
    <dbReference type="NCBI Taxonomy" id="3073814"/>
    <lineage>
        <taxon>Bacteria</taxon>
        <taxon>Pseudomonadati</taxon>
        <taxon>Pseudomonadota</taxon>
        <taxon>Alphaproteobacteria</taxon>
        <taxon>Rhodobacterales</taxon>
        <taxon>Paracoccaceae</taxon>
        <taxon>Paracoccus</taxon>
    </lineage>
</organism>
<reference evidence="2" key="1">
    <citation type="submission" date="2023-07" db="EMBL/GenBank/DDBJ databases">
        <title>Paracoccus sp. MBLB3053 whole genome sequence.</title>
        <authorList>
            <person name="Hwang C.Y."/>
            <person name="Cho E.-S."/>
            <person name="Seo M.-J."/>
        </authorList>
    </citation>
    <scope>NUCLEOTIDE SEQUENCE [LARGE SCALE GENOMIC DNA]</scope>
    <source>
        <strain evidence="2">MBLB3053</strain>
    </source>
</reference>
<evidence type="ECO:0000313" key="2">
    <source>
        <dbReference type="Proteomes" id="UP001269144"/>
    </source>
</evidence>
<keyword evidence="2" id="KW-1185">Reference proteome</keyword>
<dbReference type="RefSeq" id="WP_311161728.1">
    <property type="nucleotide sequence ID" value="NZ_JAVQLW010000002.1"/>
</dbReference>
<accession>A0ABU2HVV7</accession>
<name>A0ABU2HVV7_9RHOB</name>
<dbReference type="Proteomes" id="UP001269144">
    <property type="component" value="Unassembled WGS sequence"/>
</dbReference>
<comment type="caution">
    <text evidence="1">The sequence shown here is derived from an EMBL/GenBank/DDBJ whole genome shotgun (WGS) entry which is preliminary data.</text>
</comment>
<proteinExistence type="predicted"/>
<dbReference type="EMBL" id="JAVQLW010000002">
    <property type="protein sequence ID" value="MDS9469184.1"/>
    <property type="molecule type" value="Genomic_DNA"/>
</dbReference>
<protein>
    <submittedName>
        <fullName evidence="1">Uncharacterized protein</fullName>
    </submittedName>
</protein>
<sequence length="40" mass="4218">MKITFISADGTETVVTAAEGESVMRAELDGVSIHLPEAQL</sequence>
<evidence type="ECO:0000313" key="1">
    <source>
        <dbReference type="EMBL" id="MDS9469184.1"/>
    </source>
</evidence>